<organism evidence="1 2">
    <name type="scientific">Trichinella papuae</name>
    <dbReference type="NCBI Taxonomy" id="268474"/>
    <lineage>
        <taxon>Eukaryota</taxon>
        <taxon>Metazoa</taxon>
        <taxon>Ecdysozoa</taxon>
        <taxon>Nematoda</taxon>
        <taxon>Enoplea</taxon>
        <taxon>Dorylaimia</taxon>
        <taxon>Trichinellida</taxon>
        <taxon>Trichinellidae</taxon>
        <taxon>Trichinella</taxon>
    </lineage>
</organism>
<evidence type="ECO:0000313" key="2">
    <source>
        <dbReference type="Proteomes" id="UP000054843"/>
    </source>
</evidence>
<name>A0A0V1N6E9_9BILA</name>
<keyword evidence="2" id="KW-1185">Reference proteome</keyword>
<dbReference type="OrthoDB" id="10363161at2759"/>
<gene>
    <name evidence="1" type="ORF">T10_10913</name>
</gene>
<accession>A0A0V1N6E9</accession>
<dbReference type="Proteomes" id="UP000054843">
    <property type="component" value="Unassembled WGS sequence"/>
</dbReference>
<dbReference type="EMBL" id="JYDO01000006">
    <property type="protein sequence ID" value="KRZ79604.1"/>
    <property type="molecule type" value="Genomic_DNA"/>
</dbReference>
<reference evidence="1 2" key="1">
    <citation type="submission" date="2015-01" db="EMBL/GenBank/DDBJ databases">
        <title>Evolution of Trichinella species and genotypes.</title>
        <authorList>
            <person name="Korhonen P.K."/>
            <person name="Edoardo P."/>
            <person name="Giuseppe L.R."/>
            <person name="Gasser R.B."/>
        </authorList>
    </citation>
    <scope>NUCLEOTIDE SEQUENCE [LARGE SCALE GENOMIC DNA]</scope>
    <source>
        <strain evidence="1">ISS1980</strain>
    </source>
</reference>
<protein>
    <submittedName>
        <fullName evidence="1">Uncharacterized protein</fullName>
    </submittedName>
</protein>
<sequence length="95" mass="11069">MTRHHSGLITITSGSYSRKQRLTLVTNLQNHQSLPRFYYYCKICNAATAIVSSKFFLDFISLNVVRLLTTTKSGRIRRFVMLASLMIFRWTNQAY</sequence>
<proteinExistence type="predicted"/>
<comment type="caution">
    <text evidence="1">The sequence shown here is derived from an EMBL/GenBank/DDBJ whole genome shotgun (WGS) entry which is preliminary data.</text>
</comment>
<dbReference type="AlphaFoldDB" id="A0A0V1N6E9"/>
<evidence type="ECO:0000313" key="1">
    <source>
        <dbReference type="EMBL" id="KRZ79604.1"/>
    </source>
</evidence>